<dbReference type="AlphaFoldDB" id="A0A9P6D1J1"/>
<dbReference type="EMBL" id="MU154693">
    <property type="protein sequence ID" value="KAF9488856.1"/>
    <property type="molecule type" value="Genomic_DNA"/>
</dbReference>
<accession>A0A9P6D1J1</accession>
<gene>
    <name evidence="3" type="ORF">BDN71DRAFT_1533454</name>
</gene>
<organism evidence="3 4">
    <name type="scientific">Pleurotus eryngii</name>
    <name type="common">Boletus of the steppes</name>
    <dbReference type="NCBI Taxonomy" id="5323"/>
    <lineage>
        <taxon>Eukaryota</taxon>
        <taxon>Fungi</taxon>
        <taxon>Dikarya</taxon>
        <taxon>Basidiomycota</taxon>
        <taxon>Agaricomycotina</taxon>
        <taxon>Agaricomycetes</taxon>
        <taxon>Agaricomycetidae</taxon>
        <taxon>Agaricales</taxon>
        <taxon>Pleurotineae</taxon>
        <taxon>Pleurotaceae</taxon>
        <taxon>Pleurotus</taxon>
    </lineage>
</organism>
<reference evidence="3" key="1">
    <citation type="submission" date="2020-11" db="EMBL/GenBank/DDBJ databases">
        <authorList>
            <consortium name="DOE Joint Genome Institute"/>
            <person name="Ahrendt S."/>
            <person name="Riley R."/>
            <person name="Andreopoulos W."/>
            <person name="Labutti K."/>
            <person name="Pangilinan J."/>
            <person name="Ruiz-Duenas F.J."/>
            <person name="Barrasa J.M."/>
            <person name="Sanchez-Garcia M."/>
            <person name="Camarero S."/>
            <person name="Miyauchi S."/>
            <person name="Serrano A."/>
            <person name="Linde D."/>
            <person name="Babiker R."/>
            <person name="Drula E."/>
            <person name="Ayuso-Fernandez I."/>
            <person name="Pacheco R."/>
            <person name="Padilla G."/>
            <person name="Ferreira P."/>
            <person name="Barriuso J."/>
            <person name="Kellner H."/>
            <person name="Castanera R."/>
            <person name="Alfaro M."/>
            <person name="Ramirez L."/>
            <person name="Pisabarro A.G."/>
            <person name="Kuo A."/>
            <person name="Tritt A."/>
            <person name="Lipzen A."/>
            <person name="He G."/>
            <person name="Yan M."/>
            <person name="Ng V."/>
            <person name="Cullen D."/>
            <person name="Martin F."/>
            <person name="Rosso M.-N."/>
            <person name="Henrissat B."/>
            <person name="Hibbett D."/>
            <person name="Martinez A.T."/>
            <person name="Grigoriev I.V."/>
        </authorList>
    </citation>
    <scope>NUCLEOTIDE SEQUENCE</scope>
    <source>
        <strain evidence="3">ATCC 90797</strain>
    </source>
</reference>
<name>A0A9P6D1J1_PLEER</name>
<evidence type="ECO:0000313" key="3">
    <source>
        <dbReference type="EMBL" id="KAF9488856.1"/>
    </source>
</evidence>
<keyword evidence="4" id="KW-1185">Reference proteome</keyword>
<evidence type="ECO:0000256" key="1">
    <source>
        <dbReference type="SAM" id="MobiDB-lite"/>
    </source>
</evidence>
<proteinExistence type="predicted"/>
<sequence length="306" mass="35104">MVLDQEYMEDEQIAVSAASKMKSQRDYLEEFVARAGIVMNALMEHEALISTCYACEHRRASWRCKECHQRTMFCRECMRNAHLEMPFHRIQKWTGQYFRPGSLWEVGVCVIIDHARHAHGGEEDLDGADEKDEGKAGLPEAPIDHPIAPSMDPDQNPYVLFVHTNGLHSLPYIQCGCGGLQERIAGAVRMRLMPASFTIFKTMFTFDILEDFRLANLECKTSAYQYYQLLRRKTEPLAPQVVVERYAELRRFGQNKTRESDGNTISEVRTAKLALFCPCCPQPGVNLPDNWKEDENKCVMWLVSES</sequence>
<evidence type="ECO:0000313" key="4">
    <source>
        <dbReference type="Proteomes" id="UP000807025"/>
    </source>
</evidence>
<dbReference type="CDD" id="cd19757">
    <property type="entry name" value="Bbox1"/>
    <property type="match status" value="1"/>
</dbReference>
<evidence type="ECO:0000259" key="2">
    <source>
        <dbReference type="Pfam" id="PF18803"/>
    </source>
</evidence>
<dbReference type="InterPro" id="IPR041457">
    <property type="entry name" value="CxC2_KDZ-assoc"/>
</dbReference>
<dbReference type="Proteomes" id="UP000807025">
    <property type="component" value="Unassembled WGS sequence"/>
</dbReference>
<comment type="caution">
    <text evidence="3">The sequence shown here is derived from an EMBL/GenBank/DDBJ whole genome shotgun (WGS) entry which is preliminary data.</text>
</comment>
<feature type="region of interest" description="Disordered" evidence="1">
    <location>
        <begin position="121"/>
        <end position="149"/>
    </location>
</feature>
<protein>
    <recommendedName>
        <fullName evidence="2">CxC2-like cysteine cluster KDZ transposase-associated domain-containing protein</fullName>
    </recommendedName>
</protein>
<dbReference type="Pfam" id="PF18803">
    <property type="entry name" value="CxC2"/>
    <property type="match status" value="1"/>
</dbReference>
<dbReference type="OrthoDB" id="3066477at2759"/>
<feature type="domain" description="CxC2-like cysteine cluster KDZ transposase-associated" evidence="2">
    <location>
        <begin position="156"/>
        <end position="235"/>
    </location>
</feature>